<comment type="caution">
    <text evidence="1">The sequence shown here is derived from an EMBL/GenBank/DDBJ whole genome shotgun (WGS) entry which is preliminary data.</text>
</comment>
<dbReference type="EMBL" id="ACFC01000006">
    <property type="protein sequence ID" value="EEE06540.1"/>
    <property type="molecule type" value="Genomic_DNA"/>
</dbReference>
<reference evidence="1 2" key="1">
    <citation type="journal article" date="2012" name="J. Bacteriol.">
        <title>Draft Genome Sequence Determination for Cystic Fibrosis and Chronic Granulomatous Disease Burkholderia multivorans Isolates.</title>
        <authorList>
            <person name="Varga J.J."/>
            <person name="Losada L."/>
            <person name="Zelazny A.M."/>
            <person name="Brinkac L."/>
            <person name="Harkins D."/>
            <person name="Radune D."/>
            <person name="Hostetler J."/>
            <person name="Sampaio E.P."/>
            <person name="Ronning C.M."/>
            <person name="Nierman W.C."/>
            <person name="Greenberg D.E."/>
            <person name="Holland S.M."/>
            <person name="Goldberg J.B."/>
        </authorList>
    </citation>
    <scope>NUCLEOTIDE SEQUENCE [LARGE SCALE GENOMIC DNA]</scope>
    <source>
        <strain evidence="1 2">CGD2</strain>
    </source>
</reference>
<name>B9BRW9_9BURK</name>
<dbReference type="AlphaFoldDB" id="B9BRW9"/>
<organism evidence="1 2">
    <name type="scientific">Burkholderia multivorans CGD2</name>
    <dbReference type="NCBI Taxonomy" id="513052"/>
    <lineage>
        <taxon>Bacteria</taxon>
        <taxon>Pseudomonadati</taxon>
        <taxon>Pseudomonadota</taxon>
        <taxon>Betaproteobacteria</taxon>
        <taxon>Burkholderiales</taxon>
        <taxon>Burkholderiaceae</taxon>
        <taxon>Burkholderia</taxon>
        <taxon>Burkholderia cepacia complex</taxon>
    </lineage>
</organism>
<evidence type="ECO:0000313" key="1">
    <source>
        <dbReference type="EMBL" id="EEE06540.1"/>
    </source>
</evidence>
<accession>B9BRW9</accession>
<protein>
    <submittedName>
        <fullName evidence="1">Uncharacterized protein</fullName>
    </submittedName>
</protein>
<proteinExistence type="predicted"/>
<dbReference type="Proteomes" id="UP000004535">
    <property type="component" value="Unassembled WGS sequence"/>
</dbReference>
<sequence length="58" mass="6208">MDPKVCDAISFGNGSHRHWHKSSSNATCLPIIVISLGVPSLMMTPVVPQAGHWTAAPR</sequence>
<gene>
    <name evidence="1" type="ORF">BURMUCGD2_4136</name>
</gene>
<evidence type="ECO:0000313" key="2">
    <source>
        <dbReference type="Proteomes" id="UP000004535"/>
    </source>
</evidence>